<dbReference type="Proteomes" id="UP000823865">
    <property type="component" value="Unassembled WGS sequence"/>
</dbReference>
<reference evidence="1" key="2">
    <citation type="submission" date="2021-04" db="EMBL/GenBank/DDBJ databases">
        <authorList>
            <person name="Gilroy R."/>
        </authorList>
    </citation>
    <scope>NUCLEOTIDE SEQUENCE</scope>
    <source>
        <strain evidence="1">G3-2149</strain>
    </source>
</reference>
<sequence length="50" mass="5744">MKKTYQKPVLEQMAVEQENMMATSSMNIFNEEMGASDALSNEETDINVWE</sequence>
<evidence type="ECO:0000313" key="2">
    <source>
        <dbReference type="Proteomes" id="UP000823865"/>
    </source>
</evidence>
<name>A0A9E2L4W1_9BACT</name>
<organism evidence="1 2">
    <name type="scientific">Candidatus Paraprevotella stercoravium</name>
    <dbReference type="NCBI Taxonomy" id="2838725"/>
    <lineage>
        <taxon>Bacteria</taxon>
        <taxon>Pseudomonadati</taxon>
        <taxon>Bacteroidota</taxon>
        <taxon>Bacteroidia</taxon>
        <taxon>Bacteroidales</taxon>
        <taxon>Prevotellaceae</taxon>
        <taxon>Paraprevotella</taxon>
    </lineage>
</organism>
<comment type="caution">
    <text evidence="1">The sequence shown here is derived from an EMBL/GenBank/DDBJ whole genome shotgun (WGS) entry which is preliminary data.</text>
</comment>
<evidence type="ECO:0000313" key="1">
    <source>
        <dbReference type="EMBL" id="MBU3852880.1"/>
    </source>
</evidence>
<dbReference type="EMBL" id="JAHLFU010000063">
    <property type="protein sequence ID" value="MBU3852880.1"/>
    <property type="molecule type" value="Genomic_DNA"/>
</dbReference>
<accession>A0A9E2L4W1</accession>
<gene>
    <name evidence="1" type="ORF">H9789_03465</name>
</gene>
<reference evidence="1" key="1">
    <citation type="journal article" date="2021" name="PeerJ">
        <title>Extensive microbial diversity within the chicken gut microbiome revealed by metagenomics and culture.</title>
        <authorList>
            <person name="Gilroy R."/>
            <person name="Ravi A."/>
            <person name="Getino M."/>
            <person name="Pursley I."/>
            <person name="Horton D.L."/>
            <person name="Alikhan N.F."/>
            <person name="Baker D."/>
            <person name="Gharbi K."/>
            <person name="Hall N."/>
            <person name="Watson M."/>
            <person name="Adriaenssens E.M."/>
            <person name="Foster-Nyarko E."/>
            <person name="Jarju S."/>
            <person name="Secka A."/>
            <person name="Antonio M."/>
            <person name="Oren A."/>
            <person name="Chaudhuri R.R."/>
            <person name="La Ragione R."/>
            <person name="Hildebrand F."/>
            <person name="Pallen M.J."/>
        </authorList>
    </citation>
    <scope>NUCLEOTIDE SEQUENCE</scope>
    <source>
        <strain evidence="1">G3-2149</strain>
    </source>
</reference>
<protein>
    <submittedName>
        <fullName evidence="1">Uncharacterized protein</fullName>
    </submittedName>
</protein>
<dbReference type="AlphaFoldDB" id="A0A9E2L4W1"/>
<proteinExistence type="predicted"/>